<feature type="signal peptide" evidence="2">
    <location>
        <begin position="1"/>
        <end position="21"/>
    </location>
</feature>
<keyword evidence="4" id="KW-1185">Reference proteome</keyword>
<feature type="chain" id="PRO_5011577852" description="Tol-pal system protein YbgF" evidence="2">
    <location>
        <begin position="22"/>
        <end position="96"/>
    </location>
</feature>
<reference evidence="4" key="1">
    <citation type="submission" date="2016-10" db="EMBL/GenBank/DDBJ databases">
        <authorList>
            <person name="Varghese N."/>
            <person name="Submissions S."/>
        </authorList>
    </citation>
    <scope>NUCLEOTIDE SEQUENCE [LARGE SCALE GENOMIC DNA]</scope>
    <source>
        <strain evidence="4">UNC178MFTsu3.1</strain>
    </source>
</reference>
<evidence type="ECO:0000256" key="1">
    <source>
        <dbReference type="SAM" id="MobiDB-lite"/>
    </source>
</evidence>
<evidence type="ECO:0000313" key="3">
    <source>
        <dbReference type="EMBL" id="SFE84646.1"/>
    </source>
</evidence>
<dbReference type="STRING" id="500610.SAMN02799615_01837"/>
<sequence>MHVRPTRLAFCLATALLPAWAAAGTQQGAAAPKAETEQHVASKNAEVQRLQHDVASQEARTEQADQKMEEQDRAIADLRRQLQELKSAKAAPGQSH</sequence>
<feature type="compositionally biased region" description="Low complexity" evidence="1">
    <location>
        <begin position="24"/>
        <end position="33"/>
    </location>
</feature>
<evidence type="ECO:0000313" key="4">
    <source>
        <dbReference type="Proteomes" id="UP000199477"/>
    </source>
</evidence>
<dbReference type="EMBL" id="FONH01000004">
    <property type="protein sequence ID" value="SFE84646.1"/>
    <property type="molecule type" value="Genomic_DNA"/>
</dbReference>
<evidence type="ECO:0000256" key="2">
    <source>
        <dbReference type="SAM" id="SignalP"/>
    </source>
</evidence>
<dbReference type="RefSeq" id="WP_051548269.1">
    <property type="nucleotide sequence ID" value="NZ_FONH01000004.1"/>
</dbReference>
<evidence type="ECO:0008006" key="5">
    <source>
        <dbReference type="Google" id="ProtNLM"/>
    </source>
</evidence>
<accession>A0A1I2DVS0</accession>
<feature type="region of interest" description="Disordered" evidence="1">
    <location>
        <begin position="24"/>
        <end position="71"/>
    </location>
</feature>
<organism evidence="3 4">
    <name type="scientific">Dyella marensis</name>
    <dbReference type="NCBI Taxonomy" id="500610"/>
    <lineage>
        <taxon>Bacteria</taxon>
        <taxon>Pseudomonadati</taxon>
        <taxon>Pseudomonadota</taxon>
        <taxon>Gammaproteobacteria</taxon>
        <taxon>Lysobacterales</taxon>
        <taxon>Rhodanobacteraceae</taxon>
        <taxon>Dyella</taxon>
    </lineage>
</organism>
<protein>
    <recommendedName>
        <fullName evidence="5">Tol-pal system protein YbgF</fullName>
    </recommendedName>
</protein>
<gene>
    <name evidence="3" type="ORF">SAMN02799615_01837</name>
</gene>
<proteinExistence type="predicted"/>
<keyword evidence="2" id="KW-0732">Signal</keyword>
<dbReference type="AlphaFoldDB" id="A0A1I2DVS0"/>
<feature type="compositionally biased region" description="Basic and acidic residues" evidence="1">
    <location>
        <begin position="59"/>
        <end position="71"/>
    </location>
</feature>
<dbReference type="Proteomes" id="UP000199477">
    <property type="component" value="Unassembled WGS sequence"/>
</dbReference>
<name>A0A1I2DVS0_9GAMM</name>